<accession>A0A0L0WD24</accession>
<evidence type="ECO:0000313" key="3">
    <source>
        <dbReference type="Proteomes" id="UP000037267"/>
    </source>
</evidence>
<dbReference type="AlphaFoldDB" id="A0A0L0WD24"/>
<protein>
    <submittedName>
        <fullName evidence="2">Uncharacterized protein</fullName>
    </submittedName>
</protein>
<evidence type="ECO:0000256" key="1">
    <source>
        <dbReference type="SAM" id="Coils"/>
    </source>
</evidence>
<sequence>MTDNFKNVISGEIPISHNPRFGERLDNHSSKYNALSKELEKANIDIQLLLDVVQATKELEWLGYEECYKLGQLDTLEIIANRLKKNKTHKEKSHEASLCK</sequence>
<reference evidence="3" key="1">
    <citation type="submission" date="2015-07" db="EMBL/GenBank/DDBJ databases">
        <title>Draft genome sequence of the purine-degrading Gottschalkia purinilyticum DSM 1384 (formerly Clostridium purinilyticum).</title>
        <authorList>
            <person name="Poehlein A."/>
            <person name="Schiel-Bengelsdorf B."/>
            <person name="Bengelsdorf F.R."/>
            <person name="Daniel R."/>
            <person name="Duerre P."/>
        </authorList>
    </citation>
    <scope>NUCLEOTIDE SEQUENCE [LARGE SCALE GENOMIC DNA]</scope>
    <source>
        <strain evidence="3">DSM 1384</strain>
    </source>
</reference>
<dbReference type="Proteomes" id="UP000037267">
    <property type="component" value="Unassembled WGS sequence"/>
</dbReference>
<dbReference type="EMBL" id="LGSS01000003">
    <property type="protein sequence ID" value="KNF09320.1"/>
    <property type="molecule type" value="Genomic_DNA"/>
</dbReference>
<organism evidence="2 3">
    <name type="scientific">Gottschalkia purinilytica</name>
    <name type="common">Clostridium purinilyticum</name>
    <dbReference type="NCBI Taxonomy" id="1503"/>
    <lineage>
        <taxon>Bacteria</taxon>
        <taxon>Bacillati</taxon>
        <taxon>Bacillota</taxon>
        <taxon>Tissierellia</taxon>
        <taxon>Tissierellales</taxon>
        <taxon>Gottschalkiaceae</taxon>
        <taxon>Gottschalkia</taxon>
    </lineage>
</organism>
<comment type="caution">
    <text evidence="2">The sequence shown here is derived from an EMBL/GenBank/DDBJ whole genome shotgun (WGS) entry which is preliminary data.</text>
</comment>
<feature type="coiled-coil region" evidence="1">
    <location>
        <begin position="25"/>
        <end position="52"/>
    </location>
</feature>
<dbReference type="STRING" id="1503.CLPU_3c00980"/>
<proteinExistence type="predicted"/>
<keyword evidence="3" id="KW-1185">Reference proteome</keyword>
<keyword evidence="1" id="KW-0175">Coiled coil</keyword>
<evidence type="ECO:0000313" key="2">
    <source>
        <dbReference type="EMBL" id="KNF09320.1"/>
    </source>
</evidence>
<gene>
    <name evidence="2" type="ORF">CLPU_3c00980</name>
</gene>
<dbReference type="RefSeq" id="WP_050354317.1">
    <property type="nucleotide sequence ID" value="NZ_LGSS01000003.1"/>
</dbReference>
<name>A0A0L0WD24_GOTPU</name>